<dbReference type="SUPFAM" id="SSF52833">
    <property type="entry name" value="Thioredoxin-like"/>
    <property type="match status" value="1"/>
</dbReference>
<dbReference type="PANTHER" id="PTHR45669">
    <property type="entry name" value="GLUTAREDOXIN DOMAIN-CONTAINING CYSTEINE-RICH PROTEIN CG12206-RELATED"/>
    <property type="match status" value="1"/>
</dbReference>
<dbReference type="Pfam" id="PF23733">
    <property type="entry name" value="GRXCR1-2_C"/>
    <property type="match status" value="1"/>
</dbReference>
<gene>
    <name evidence="2" type="ORF">KI387_025582</name>
</gene>
<comment type="caution">
    <text evidence="2">The sequence shown here is derived from an EMBL/GenBank/DDBJ whole genome shotgun (WGS) entry which is preliminary data.</text>
</comment>
<evidence type="ECO:0000313" key="2">
    <source>
        <dbReference type="EMBL" id="KAH9310547.1"/>
    </source>
</evidence>
<proteinExistence type="predicted"/>
<dbReference type="Proteomes" id="UP000824469">
    <property type="component" value="Unassembled WGS sequence"/>
</dbReference>
<evidence type="ECO:0000313" key="3">
    <source>
        <dbReference type="Proteomes" id="UP000824469"/>
    </source>
</evidence>
<dbReference type="InterPro" id="IPR002109">
    <property type="entry name" value="Glutaredoxin"/>
</dbReference>
<dbReference type="AlphaFoldDB" id="A0AA38FTD0"/>
<evidence type="ECO:0000259" key="1">
    <source>
        <dbReference type="Pfam" id="PF00462"/>
    </source>
</evidence>
<reference evidence="2 3" key="1">
    <citation type="journal article" date="2021" name="Nat. Plants">
        <title>The Taxus genome provides insights into paclitaxel biosynthesis.</title>
        <authorList>
            <person name="Xiong X."/>
            <person name="Gou J."/>
            <person name="Liao Q."/>
            <person name="Li Y."/>
            <person name="Zhou Q."/>
            <person name="Bi G."/>
            <person name="Li C."/>
            <person name="Du R."/>
            <person name="Wang X."/>
            <person name="Sun T."/>
            <person name="Guo L."/>
            <person name="Liang H."/>
            <person name="Lu P."/>
            <person name="Wu Y."/>
            <person name="Zhang Z."/>
            <person name="Ro D.K."/>
            <person name="Shang Y."/>
            <person name="Huang S."/>
            <person name="Yan J."/>
        </authorList>
    </citation>
    <scope>NUCLEOTIDE SEQUENCE [LARGE SCALE GENOMIC DNA]</scope>
    <source>
        <strain evidence="2">Ta-2019</strain>
    </source>
</reference>
<name>A0AA38FTD0_TAXCH</name>
<feature type="domain" description="Glutaredoxin" evidence="1">
    <location>
        <begin position="7"/>
        <end position="60"/>
    </location>
</feature>
<dbReference type="OMA" id="DPAFVCA"/>
<keyword evidence="3" id="KW-1185">Reference proteome</keyword>
<feature type="non-terminal residue" evidence="2">
    <location>
        <position position="1"/>
    </location>
</feature>
<protein>
    <recommendedName>
        <fullName evidence="1">Glutaredoxin domain-containing protein</fullName>
    </recommendedName>
</protein>
<accession>A0AA38FTD0</accession>
<dbReference type="PROSITE" id="PS51354">
    <property type="entry name" value="GLUTAREDOXIN_2"/>
    <property type="match status" value="1"/>
</dbReference>
<sequence length="162" mass="18105">SRAAGNTYSESSAVIAILHNLNISFQHRDVFLSRSYLEEIRDISGKRVSLPQLFMRGKCVGGYERIMELNERGKLKKLLGGYVNKSPREVCKGCGDMRHIVCFVCSGSKIFYREDLNEMASCNICNENGLLPCPACLMGAIQPKNQVNSPGEGWKWGQEQLV</sequence>
<dbReference type="EMBL" id="JAHRHJ020000006">
    <property type="protein sequence ID" value="KAH9310547.1"/>
    <property type="molecule type" value="Genomic_DNA"/>
</dbReference>
<organism evidence="2 3">
    <name type="scientific">Taxus chinensis</name>
    <name type="common">Chinese yew</name>
    <name type="synonym">Taxus wallichiana var. chinensis</name>
    <dbReference type="NCBI Taxonomy" id="29808"/>
    <lineage>
        <taxon>Eukaryota</taxon>
        <taxon>Viridiplantae</taxon>
        <taxon>Streptophyta</taxon>
        <taxon>Embryophyta</taxon>
        <taxon>Tracheophyta</taxon>
        <taxon>Spermatophyta</taxon>
        <taxon>Pinopsida</taxon>
        <taxon>Pinidae</taxon>
        <taxon>Conifers II</taxon>
        <taxon>Cupressales</taxon>
        <taxon>Taxaceae</taxon>
        <taxon>Taxus</taxon>
    </lineage>
</organism>
<dbReference type="Pfam" id="PF00462">
    <property type="entry name" value="Glutaredoxin"/>
    <property type="match status" value="1"/>
</dbReference>
<dbReference type="PANTHER" id="PTHR45669:SF22">
    <property type="entry name" value="GLUTAREDOXIN DOMAIN-CONTAINING CYSTEINE-RICH PROTEIN CG12206-RELATED"/>
    <property type="match status" value="1"/>
</dbReference>
<dbReference type="InterPro" id="IPR036249">
    <property type="entry name" value="Thioredoxin-like_sf"/>
</dbReference>
<dbReference type="Gene3D" id="3.40.30.10">
    <property type="entry name" value="Glutaredoxin"/>
    <property type="match status" value="1"/>
</dbReference>